<evidence type="ECO:0000313" key="2">
    <source>
        <dbReference type="EMBL" id="GFY66889.1"/>
    </source>
</evidence>
<proteinExistence type="predicted"/>
<accession>A0A8X7CCX5</accession>
<feature type="region of interest" description="Disordered" evidence="1">
    <location>
        <begin position="216"/>
        <end position="247"/>
    </location>
</feature>
<name>A0A8X7CCX5_9ARAC</name>
<dbReference type="AlphaFoldDB" id="A0A8X7CCX5"/>
<dbReference type="EMBL" id="BMAV01016285">
    <property type="protein sequence ID" value="GFY66889.1"/>
    <property type="molecule type" value="Genomic_DNA"/>
</dbReference>
<reference evidence="2" key="1">
    <citation type="submission" date="2020-08" db="EMBL/GenBank/DDBJ databases">
        <title>Multicomponent nature underlies the extraordinary mechanical properties of spider dragline silk.</title>
        <authorList>
            <person name="Kono N."/>
            <person name="Nakamura H."/>
            <person name="Mori M."/>
            <person name="Yoshida Y."/>
            <person name="Ohtoshi R."/>
            <person name="Malay A.D."/>
            <person name="Moran D.A.P."/>
            <person name="Tomita M."/>
            <person name="Numata K."/>
            <person name="Arakawa K."/>
        </authorList>
    </citation>
    <scope>NUCLEOTIDE SEQUENCE</scope>
</reference>
<sequence length="247" mass="28783">MDRVSQAGSDSESSELRRVVLQTLSEELQKASNCTSRFTVCLRVLQQICDIINISLHQLPDLKNMIQLDANFVQNLTMIWKAQGLESNDELEKILAKDYVKPIDLSRCIASLVRREAKKSPSHMKPIYQLLAVDGFLGDDVKRYVEYLKYQEEYKKVHLEAVRKLYRHVETPDDILNVLCNAFGWKPNDEEILKLEYLKDVGYFLEDIMRWKQEQYDEEKKKTGGKKRKRVKVEEPSFVDSSSSDND</sequence>
<keyword evidence="3" id="KW-1185">Reference proteome</keyword>
<protein>
    <submittedName>
        <fullName evidence="2">Uncharacterized protein</fullName>
    </submittedName>
</protein>
<comment type="caution">
    <text evidence="2">The sequence shown here is derived from an EMBL/GenBank/DDBJ whole genome shotgun (WGS) entry which is preliminary data.</text>
</comment>
<evidence type="ECO:0000256" key="1">
    <source>
        <dbReference type="SAM" id="MobiDB-lite"/>
    </source>
</evidence>
<gene>
    <name evidence="2" type="primary">AVEN_15704_1</name>
    <name evidence="2" type="ORF">TNIN_179191</name>
</gene>
<evidence type="ECO:0000313" key="3">
    <source>
        <dbReference type="Proteomes" id="UP000886998"/>
    </source>
</evidence>
<dbReference type="OrthoDB" id="6428782at2759"/>
<dbReference type="Proteomes" id="UP000886998">
    <property type="component" value="Unassembled WGS sequence"/>
</dbReference>
<organism evidence="2 3">
    <name type="scientific">Trichonephila inaurata madagascariensis</name>
    <dbReference type="NCBI Taxonomy" id="2747483"/>
    <lineage>
        <taxon>Eukaryota</taxon>
        <taxon>Metazoa</taxon>
        <taxon>Ecdysozoa</taxon>
        <taxon>Arthropoda</taxon>
        <taxon>Chelicerata</taxon>
        <taxon>Arachnida</taxon>
        <taxon>Araneae</taxon>
        <taxon>Araneomorphae</taxon>
        <taxon>Entelegynae</taxon>
        <taxon>Araneoidea</taxon>
        <taxon>Nephilidae</taxon>
        <taxon>Trichonephila</taxon>
        <taxon>Trichonephila inaurata</taxon>
    </lineage>
</organism>